<feature type="transmembrane region" description="Helical" evidence="1">
    <location>
        <begin position="87"/>
        <end position="109"/>
    </location>
</feature>
<feature type="transmembrane region" description="Helical" evidence="1">
    <location>
        <begin position="168"/>
        <end position="186"/>
    </location>
</feature>
<evidence type="ECO:0000313" key="3">
    <source>
        <dbReference type="EMBL" id="NMN95214.1"/>
    </source>
</evidence>
<keyword evidence="3" id="KW-0808">Transferase</keyword>
<feature type="transmembrane region" description="Helical" evidence="1">
    <location>
        <begin position="7"/>
        <end position="27"/>
    </location>
</feature>
<comment type="caution">
    <text evidence="3">The sequence shown here is derived from an EMBL/GenBank/DDBJ whole genome shotgun (WGS) entry which is preliminary data.</text>
</comment>
<dbReference type="GO" id="GO:0000271">
    <property type="term" value="P:polysaccharide biosynthetic process"/>
    <property type="evidence" value="ECO:0007669"/>
    <property type="project" value="TreeGrafter"/>
</dbReference>
<dbReference type="GO" id="GO:0016747">
    <property type="term" value="F:acyltransferase activity, transferring groups other than amino-acyl groups"/>
    <property type="evidence" value="ECO:0007669"/>
    <property type="project" value="InterPro"/>
</dbReference>
<feature type="transmembrane region" description="Helical" evidence="1">
    <location>
        <begin position="254"/>
        <end position="272"/>
    </location>
</feature>
<accession>A0A848KDH9</accession>
<dbReference type="EMBL" id="VCQU01000003">
    <property type="protein sequence ID" value="NMN95214.1"/>
    <property type="molecule type" value="Genomic_DNA"/>
</dbReference>
<dbReference type="AlphaFoldDB" id="A0A848KDH9"/>
<name>A0A848KDH9_9NOCA</name>
<dbReference type="PANTHER" id="PTHR23028">
    <property type="entry name" value="ACETYLTRANSFERASE"/>
    <property type="match status" value="1"/>
</dbReference>
<sequence length="379" mass="41526">MLLPGVDLIRALAVVAVLYSHISYYLIDDAHSDWWLVTRANFLLVDVARLNQHLAFLGVAAFMVVTGLLITRSAIRDAPGRFLVNRIGRLLPSLWLAVLLAIVLVRLGINTMFSGQDGISNGEALLSFVLGGFFAKPEVAVLQVTWTLVVQVMFYLFCVAVRPVLRSVPIAVPIIGAIVCEAMLIYNLTVPAVATVPMLSKVAATMPAIFIGQVMYLQWAKLTTWPWTVVAIVAQAEVLELATESHAYGLDDHYVRTMVVVALAVLLLAKNNSAIARSAIVRWLGTRSYAIYLLHTLILYRTYEWTVDFIGQNAAIVTFLVVTGLAAEALYRWVELPGSRWISVRFGAKSPAVSRVSSNHVLVPGATRQGRREVVDGGS</sequence>
<dbReference type="InterPro" id="IPR002656">
    <property type="entry name" value="Acyl_transf_3_dom"/>
</dbReference>
<dbReference type="InterPro" id="IPR050879">
    <property type="entry name" value="Acyltransferase_3"/>
</dbReference>
<feature type="transmembrane region" description="Helical" evidence="1">
    <location>
        <begin position="140"/>
        <end position="161"/>
    </location>
</feature>
<organism evidence="3 4">
    <name type="scientific">Antrihabitans stalactiti</name>
    <dbReference type="NCBI Taxonomy" id="2584121"/>
    <lineage>
        <taxon>Bacteria</taxon>
        <taxon>Bacillati</taxon>
        <taxon>Actinomycetota</taxon>
        <taxon>Actinomycetes</taxon>
        <taxon>Mycobacteriales</taxon>
        <taxon>Nocardiaceae</taxon>
        <taxon>Antrihabitans</taxon>
    </lineage>
</organism>
<keyword evidence="3" id="KW-0012">Acyltransferase</keyword>
<feature type="transmembrane region" description="Helical" evidence="1">
    <location>
        <begin position="54"/>
        <end position="75"/>
    </location>
</feature>
<evidence type="ECO:0000259" key="2">
    <source>
        <dbReference type="Pfam" id="PF01757"/>
    </source>
</evidence>
<keyword evidence="1" id="KW-0472">Membrane</keyword>
<keyword evidence="4" id="KW-1185">Reference proteome</keyword>
<evidence type="ECO:0000256" key="1">
    <source>
        <dbReference type="SAM" id="Phobius"/>
    </source>
</evidence>
<evidence type="ECO:0000313" key="4">
    <source>
        <dbReference type="Proteomes" id="UP000535543"/>
    </source>
</evidence>
<dbReference type="RefSeq" id="WP_169586992.1">
    <property type="nucleotide sequence ID" value="NZ_VCQU01000003.1"/>
</dbReference>
<dbReference type="GO" id="GO:0016020">
    <property type="term" value="C:membrane"/>
    <property type="evidence" value="ECO:0007669"/>
    <property type="project" value="TreeGrafter"/>
</dbReference>
<gene>
    <name evidence="3" type="ORF">FGL95_09240</name>
</gene>
<dbReference type="Proteomes" id="UP000535543">
    <property type="component" value="Unassembled WGS sequence"/>
</dbReference>
<keyword evidence="1" id="KW-0812">Transmembrane</keyword>
<feature type="domain" description="Acyltransferase 3" evidence="2">
    <location>
        <begin position="4"/>
        <end position="326"/>
    </location>
</feature>
<feature type="transmembrane region" description="Helical" evidence="1">
    <location>
        <begin position="284"/>
        <end position="303"/>
    </location>
</feature>
<dbReference type="Pfam" id="PF01757">
    <property type="entry name" value="Acyl_transf_3"/>
    <property type="match status" value="1"/>
</dbReference>
<protein>
    <submittedName>
        <fullName evidence="3">Acyltransferase</fullName>
    </submittedName>
</protein>
<keyword evidence="1" id="KW-1133">Transmembrane helix</keyword>
<feature type="transmembrane region" description="Helical" evidence="1">
    <location>
        <begin position="309"/>
        <end position="331"/>
    </location>
</feature>
<proteinExistence type="predicted"/>
<dbReference type="PANTHER" id="PTHR23028:SF131">
    <property type="entry name" value="BLR2367 PROTEIN"/>
    <property type="match status" value="1"/>
</dbReference>
<reference evidence="3 4" key="2">
    <citation type="submission" date="2020-06" db="EMBL/GenBank/DDBJ databases">
        <title>Antribacter stalactiti gen. nov., sp. nov., a new member of the family Nacardiaceae isolated from a cave.</title>
        <authorList>
            <person name="Kim I.S."/>
        </authorList>
    </citation>
    <scope>NUCLEOTIDE SEQUENCE [LARGE SCALE GENOMIC DNA]</scope>
    <source>
        <strain evidence="3 4">YC2-7</strain>
    </source>
</reference>
<reference evidence="3 4" key="1">
    <citation type="submission" date="2019-05" db="EMBL/GenBank/DDBJ databases">
        <authorList>
            <person name="Lee S.D."/>
        </authorList>
    </citation>
    <scope>NUCLEOTIDE SEQUENCE [LARGE SCALE GENOMIC DNA]</scope>
    <source>
        <strain evidence="3 4">YC2-7</strain>
    </source>
</reference>